<reference evidence="4" key="1">
    <citation type="journal article" date="2013" name="Nat. Genet.">
        <title>The draft genomes of soft-shell turtle and green sea turtle yield insights into the development and evolution of the turtle-specific body plan.</title>
        <authorList>
            <person name="Wang Z."/>
            <person name="Pascual-Anaya J."/>
            <person name="Zadissa A."/>
            <person name="Li W."/>
            <person name="Niimura Y."/>
            <person name="Huang Z."/>
            <person name="Li C."/>
            <person name="White S."/>
            <person name="Xiong Z."/>
            <person name="Fang D."/>
            <person name="Wang B."/>
            <person name="Ming Y."/>
            <person name="Chen Y."/>
            <person name="Zheng Y."/>
            <person name="Kuraku S."/>
            <person name="Pignatelli M."/>
            <person name="Herrero J."/>
            <person name="Beal K."/>
            <person name="Nozawa M."/>
            <person name="Li Q."/>
            <person name="Wang J."/>
            <person name="Zhang H."/>
            <person name="Yu L."/>
            <person name="Shigenobu S."/>
            <person name="Wang J."/>
            <person name="Liu J."/>
            <person name="Flicek P."/>
            <person name="Searle S."/>
            <person name="Wang J."/>
            <person name="Kuratani S."/>
            <person name="Yin Y."/>
            <person name="Aken B."/>
            <person name="Zhang G."/>
            <person name="Irie N."/>
        </authorList>
    </citation>
    <scope>NUCLEOTIDE SEQUENCE [LARGE SCALE GENOMIC DNA]</scope>
</reference>
<keyword evidence="3" id="KW-0378">Hydrolase</keyword>
<dbReference type="Proteomes" id="UP000031443">
    <property type="component" value="Unassembled WGS sequence"/>
</dbReference>
<dbReference type="GO" id="GO:0004177">
    <property type="term" value="F:aminopeptidase activity"/>
    <property type="evidence" value="ECO:0007669"/>
    <property type="project" value="UniProtKB-KW"/>
</dbReference>
<dbReference type="Pfam" id="PF00930">
    <property type="entry name" value="DPPIV_N"/>
    <property type="match status" value="1"/>
</dbReference>
<gene>
    <name evidence="3" type="ORF">UY3_05335</name>
</gene>
<accession>M7CA58</accession>
<dbReference type="EMBL" id="KB522027">
    <property type="protein sequence ID" value="EMP37522.1"/>
    <property type="molecule type" value="Genomic_DNA"/>
</dbReference>
<dbReference type="Gene3D" id="2.140.10.30">
    <property type="entry name" value="Dipeptidylpeptidase IV, N-terminal domain"/>
    <property type="match status" value="1"/>
</dbReference>
<feature type="domain" description="Dipeptidylpeptidase IV N-terminal" evidence="2">
    <location>
        <begin position="1"/>
        <end position="46"/>
    </location>
</feature>
<protein>
    <submittedName>
        <fullName evidence="3">Dipeptidyl aminopeptidase-like protein 6</fullName>
    </submittedName>
</protein>
<feature type="compositionally biased region" description="Basic and acidic residues" evidence="1">
    <location>
        <begin position="49"/>
        <end position="66"/>
    </location>
</feature>
<dbReference type="AlphaFoldDB" id="M7CA58"/>
<keyword evidence="3" id="KW-0031">Aminopeptidase</keyword>
<name>M7CA58_CHEMY</name>
<evidence type="ECO:0000313" key="3">
    <source>
        <dbReference type="EMBL" id="EMP37522.1"/>
    </source>
</evidence>
<evidence type="ECO:0000313" key="4">
    <source>
        <dbReference type="Proteomes" id="UP000031443"/>
    </source>
</evidence>
<keyword evidence="3" id="KW-0645">Protease</keyword>
<feature type="non-terminal residue" evidence="3">
    <location>
        <position position="1"/>
    </location>
</feature>
<keyword evidence="4" id="KW-1185">Reference proteome</keyword>
<proteinExistence type="predicted"/>
<dbReference type="GO" id="GO:0006508">
    <property type="term" value="P:proteolysis"/>
    <property type="evidence" value="ECO:0007669"/>
    <property type="project" value="InterPro"/>
</dbReference>
<evidence type="ECO:0000259" key="2">
    <source>
        <dbReference type="Pfam" id="PF00930"/>
    </source>
</evidence>
<organism evidence="3 4">
    <name type="scientific">Chelonia mydas</name>
    <name type="common">Green sea-turtle</name>
    <name type="synonym">Chelonia agassizi</name>
    <dbReference type="NCBI Taxonomy" id="8469"/>
    <lineage>
        <taxon>Eukaryota</taxon>
        <taxon>Metazoa</taxon>
        <taxon>Chordata</taxon>
        <taxon>Craniata</taxon>
        <taxon>Vertebrata</taxon>
        <taxon>Euteleostomi</taxon>
        <taxon>Archelosauria</taxon>
        <taxon>Testudinata</taxon>
        <taxon>Testudines</taxon>
        <taxon>Cryptodira</taxon>
        <taxon>Durocryptodira</taxon>
        <taxon>Americhelydia</taxon>
        <taxon>Chelonioidea</taxon>
        <taxon>Cheloniidae</taxon>
        <taxon>Chelonia</taxon>
    </lineage>
</organism>
<feature type="region of interest" description="Disordered" evidence="1">
    <location>
        <begin position="49"/>
        <end position="77"/>
    </location>
</feature>
<dbReference type="STRING" id="8469.M7CA58"/>
<evidence type="ECO:0000256" key="1">
    <source>
        <dbReference type="SAM" id="MobiDB-lite"/>
    </source>
</evidence>
<sequence>IFIFENNIYYCAHVGKQAIRVVSTGKEGVIFNGLSDWLYEEALQSYHTRTQERTSEDGRLSLRREAANQSPADSDKRSCGTLAVQFLVVTRRARKCAPLWANRSRGTTRVFLAAFA</sequence>
<dbReference type="InterPro" id="IPR002469">
    <property type="entry name" value="Peptidase_S9B_N"/>
</dbReference>